<dbReference type="GO" id="GO:0016538">
    <property type="term" value="F:cyclin-dependent protein serine/threonine kinase regulator activity"/>
    <property type="evidence" value="ECO:0007669"/>
    <property type="project" value="InterPro"/>
</dbReference>
<dbReference type="SMART" id="SM00385">
    <property type="entry name" value="CYCLIN"/>
    <property type="match status" value="2"/>
</dbReference>
<feature type="compositionally biased region" description="Basic and acidic residues" evidence="6">
    <location>
        <begin position="34"/>
        <end position="52"/>
    </location>
</feature>
<gene>
    <name evidence="9" type="ORF">LVIROSA_LOCUS8571</name>
</gene>
<dbReference type="SUPFAM" id="SSF47954">
    <property type="entry name" value="Cyclin-like"/>
    <property type="match status" value="2"/>
</dbReference>
<dbReference type="InterPro" id="IPR036915">
    <property type="entry name" value="Cyclin-like_sf"/>
</dbReference>
<dbReference type="InterPro" id="IPR013763">
    <property type="entry name" value="Cyclin-like_dom"/>
</dbReference>
<keyword evidence="2" id="KW-0132">Cell division</keyword>
<evidence type="ECO:0000256" key="3">
    <source>
        <dbReference type="ARBA" id="ARBA00023127"/>
    </source>
</evidence>
<evidence type="ECO:0000256" key="5">
    <source>
        <dbReference type="RuleBase" id="RU000383"/>
    </source>
</evidence>
<comment type="caution">
    <text evidence="9">The sequence shown here is derived from an EMBL/GenBank/DDBJ whole genome shotgun (WGS) entry which is preliminary data.</text>
</comment>
<keyword evidence="10" id="KW-1185">Reference proteome</keyword>
<comment type="similarity">
    <text evidence="1">Belongs to the cyclin family. Cyclin D subfamily.</text>
</comment>
<evidence type="ECO:0000256" key="4">
    <source>
        <dbReference type="ARBA" id="ARBA00023306"/>
    </source>
</evidence>
<dbReference type="Pfam" id="PF02984">
    <property type="entry name" value="Cyclin_C"/>
    <property type="match status" value="1"/>
</dbReference>
<dbReference type="Pfam" id="PF00134">
    <property type="entry name" value="Cyclin_N"/>
    <property type="match status" value="1"/>
</dbReference>
<dbReference type="InterPro" id="IPR004367">
    <property type="entry name" value="Cyclin_C-dom"/>
</dbReference>
<dbReference type="PANTHER" id="PTHR10177">
    <property type="entry name" value="CYCLINS"/>
    <property type="match status" value="1"/>
</dbReference>
<evidence type="ECO:0000313" key="9">
    <source>
        <dbReference type="EMBL" id="CAH1421157.1"/>
    </source>
</evidence>
<evidence type="ECO:0000313" key="10">
    <source>
        <dbReference type="Proteomes" id="UP001157418"/>
    </source>
</evidence>
<keyword evidence="3 5" id="KW-0195">Cyclin</keyword>
<dbReference type="AlphaFoldDB" id="A0AAU9M5T9"/>
<evidence type="ECO:0000256" key="1">
    <source>
        <dbReference type="ARBA" id="ARBA00009065"/>
    </source>
</evidence>
<organism evidence="9 10">
    <name type="scientific">Lactuca virosa</name>
    <dbReference type="NCBI Taxonomy" id="75947"/>
    <lineage>
        <taxon>Eukaryota</taxon>
        <taxon>Viridiplantae</taxon>
        <taxon>Streptophyta</taxon>
        <taxon>Embryophyta</taxon>
        <taxon>Tracheophyta</taxon>
        <taxon>Spermatophyta</taxon>
        <taxon>Magnoliopsida</taxon>
        <taxon>eudicotyledons</taxon>
        <taxon>Gunneridae</taxon>
        <taxon>Pentapetalae</taxon>
        <taxon>asterids</taxon>
        <taxon>campanulids</taxon>
        <taxon>Asterales</taxon>
        <taxon>Asteraceae</taxon>
        <taxon>Cichorioideae</taxon>
        <taxon>Cichorieae</taxon>
        <taxon>Lactucinae</taxon>
        <taxon>Lactuca</taxon>
    </lineage>
</organism>
<sequence>MLKIDESVGLAGRSMATTKRQRSEDPEEVGNVTDSDRFDQEDTKQKYEKNREDVDLMEDRQHVHIEYKPLISSSHKKKRMVSKQQNVCPQNPIFAIDDALLCDEQENDFDFGCGFGSSEHENEIVKEKDPTFTHFQQGLLWEEDELSTRLSKEKTTYLICDESLMVLRKESVDWMIRISTHYGFVALTTILAVNYFDRFLISTSFQRDKPWMNQLVAVACLSVASKVEEIQAPLLMDLQMEGTKFVFESKTIMKMELLVLSSLDWKMNPVTPLAFFDYIMRRLNLTTHNLHYEFLRRCERILLSVINDSRFLGFLPSVMSAAIMCIVSKEIEPDNASDYQNQLMNLLKISKDNIDDCSKFIMEVSISSNNHGTIFSQTHKRKYSSVPGSPSGVFDAYFSSDNSNNSWMIGSSVSSSPEAPLKKNRVQEQQMRLTPVNRVSISVLSNNH</sequence>
<protein>
    <recommendedName>
        <fullName evidence="11">Cyclin N-terminal domain-containing protein</fullName>
    </recommendedName>
</protein>
<dbReference type="EMBL" id="CAKMRJ010001112">
    <property type="protein sequence ID" value="CAH1421157.1"/>
    <property type="molecule type" value="Genomic_DNA"/>
</dbReference>
<dbReference type="InterPro" id="IPR006671">
    <property type="entry name" value="Cyclin_N"/>
</dbReference>
<dbReference type="InterPro" id="IPR039361">
    <property type="entry name" value="Cyclin"/>
</dbReference>
<feature type="domain" description="Cyclin-like" evidence="7">
    <location>
        <begin position="274"/>
        <end position="363"/>
    </location>
</feature>
<name>A0AAU9M5T9_9ASTR</name>
<feature type="domain" description="Cyclin C-terminal" evidence="8">
    <location>
        <begin position="270"/>
        <end position="402"/>
    </location>
</feature>
<dbReference type="SMART" id="SM01332">
    <property type="entry name" value="Cyclin_C"/>
    <property type="match status" value="1"/>
</dbReference>
<dbReference type="FunFam" id="1.10.472.10:FF:000060">
    <property type="entry name" value="D6-type cyclin"/>
    <property type="match status" value="1"/>
</dbReference>
<accession>A0AAU9M5T9</accession>
<feature type="region of interest" description="Disordered" evidence="6">
    <location>
        <begin position="1"/>
        <end position="52"/>
    </location>
</feature>
<dbReference type="GO" id="GO:0051301">
    <property type="term" value="P:cell division"/>
    <property type="evidence" value="ECO:0007669"/>
    <property type="project" value="UniProtKB-KW"/>
</dbReference>
<reference evidence="9 10" key="1">
    <citation type="submission" date="2022-01" db="EMBL/GenBank/DDBJ databases">
        <authorList>
            <person name="Xiong W."/>
            <person name="Schranz E."/>
        </authorList>
    </citation>
    <scope>NUCLEOTIDE SEQUENCE [LARGE SCALE GENOMIC DNA]</scope>
</reference>
<evidence type="ECO:0008006" key="11">
    <source>
        <dbReference type="Google" id="ProtNLM"/>
    </source>
</evidence>
<feature type="domain" description="Cyclin-like" evidence="7">
    <location>
        <begin position="173"/>
        <end position="261"/>
    </location>
</feature>
<dbReference type="CDD" id="cd20543">
    <property type="entry name" value="CYCLIN_AtCycD-like_rpt1"/>
    <property type="match status" value="1"/>
</dbReference>
<proteinExistence type="inferred from homology"/>
<evidence type="ECO:0000256" key="6">
    <source>
        <dbReference type="SAM" id="MobiDB-lite"/>
    </source>
</evidence>
<dbReference type="CDD" id="cd20544">
    <property type="entry name" value="CYCLIN_AtCycD-like_rpt2"/>
    <property type="match status" value="1"/>
</dbReference>
<evidence type="ECO:0000256" key="2">
    <source>
        <dbReference type="ARBA" id="ARBA00022618"/>
    </source>
</evidence>
<dbReference type="Gene3D" id="1.10.472.10">
    <property type="entry name" value="Cyclin-like"/>
    <property type="match status" value="2"/>
</dbReference>
<evidence type="ECO:0000259" key="7">
    <source>
        <dbReference type="SMART" id="SM00385"/>
    </source>
</evidence>
<keyword evidence="4" id="KW-0131">Cell cycle</keyword>
<evidence type="ECO:0000259" key="8">
    <source>
        <dbReference type="SMART" id="SM01332"/>
    </source>
</evidence>
<dbReference type="GO" id="GO:0044772">
    <property type="term" value="P:mitotic cell cycle phase transition"/>
    <property type="evidence" value="ECO:0007669"/>
    <property type="project" value="InterPro"/>
</dbReference>
<dbReference type="Proteomes" id="UP001157418">
    <property type="component" value="Unassembled WGS sequence"/>
</dbReference>